<feature type="domain" description="PAS" evidence="2">
    <location>
        <begin position="121"/>
        <end position="181"/>
    </location>
</feature>
<proteinExistence type="predicted"/>
<protein>
    <recommendedName>
        <fullName evidence="2">PAS domain-containing protein</fullName>
    </recommendedName>
</protein>
<feature type="coiled-coil region" evidence="1">
    <location>
        <begin position="90"/>
        <end position="138"/>
    </location>
</feature>
<reference evidence="3" key="1">
    <citation type="journal article" date="2015" name="Nature">
        <title>Complex archaea that bridge the gap between prokaryotes and eukaryotes.</title>
        <authorList>
            <person name="Spang A."/>
            <person name="Saw J.H."/>
            <person name="Jorgensen S.L."/>
            <person name="Zaremba-Niedzwiedzka K."/>
            <person name="Martijn J."/>
            <person name="Lind A.E."/>
            <person name="van Eijk R."/>
            <person name="Schleper C."/>
            <person name="Guy L."/>
            <person name="Ettema T.J."/>
        </authorList>
    </citation>
    <scope>NUCLEOTIDE SEQUENCE</scope>
</reference>
<feature type="non-terminal residue" evidence="3">
    <location>
        <position position="181"/>
    </location>
</feature>
<dbReference type="NCBIfam" id="TIGR00229">
    <property type="entry name" value="sensory_box"/>
    <property type="match status" value="1"/>
</dbReference>
<dbReference type="PROSITE" id="PS50112">
    <property type="entry name" value="PAS"/>
    <property type="match status" value="1"/>
</dbReference>
<evidence type="ECO:0000256" key="1">
    <source>
        <dbReference type="SAM" id="Coils"/>
    </source>
</evidence>
<evidence type="ECO:0000259" key="2">
    <source>
        <dbReference type="PROSITE" id="PS50112"/>
    </source>
</evidence>
<dbReference type="InterPro" id="IPR000014">
    <property type="entry name" value="PAS"/>
</dbReference>
<dbReference type="InterPro" id="IPR003018">
    <property type="entry name" value="GAF"/>
</dbReference>
<dbReference type="Pfam" id="PF13185">
    <property type="entry name" value="GAF_2"/>
    <property type="match status" value="1"/>
</dbReference>
<dbReference type="CDD" id="cd00130">
    <property type="entry name" value="PAS"/>
    <property type="match status" value="1"/>
</dbReference>
<dbReference type="InterPro" id="IPR035965">
    <property type="entry name" value="PAS-like_dom_sf"/>
</dbReference>
<dbReference type="EMBL" id="LAZR01002976">
    <property type="protein sequence ID" value="KKN23384.1"/>
    <property type="molecule type" value="Genomic_DNA"/>
</dbReference>
<dbReference type="Gene3D" id="3.30.450.20">
    <property type="entry name" value="PAS domain"/>
    <property type="match status" value="1"/>
</dbReference>
<name>A0A0F9NZU4_9ZZZZ</name>
<dbReference type="SUPFAM" id="SSF55785">
    <property type="entry name" value="PYP-like sensor domain (PAS domain)"/>
    <property type="match status" value="1"/>
</dbReference>
<sequence length="181" mass="20633">MPIRGMRAEVIKSKKVIYHNDFSNSDWINFLPKGHIQLKNVLITPLIINDEVNGLMGFAGREGGFTHEEARISTTFAELASISLFNSQTLEALEKSEQKYKTLNNILEQKVEERTIELKESEEKIQNMITNISDVLLEAEPSGILTYISPQIKNIIGYQSEELIGLNFMDFVHIEDINSFK</sequence>
<organism evidence="3">
    <name type="scientific">marine sediment metagenome</name>
    <dbReference type="NCBI Taxonomy" id="412755"/>
    <lineage>
        <taxon>unclassified sequences</taxon>
        <taxon>metagenomes</taxon>
        <taxon>ecological metagenomes</taxon>
    </lineage>
</organism>
<evidence type="ECO:0000313" key="3">
    <source>
        <dbReference type="EMBL" id="KKN23384.1"/>
    </source>
</evidence>
<dbReference type="SUPFAM" id="SSF55781">
    <property type="entry name" value="GAF domain-like"/>
    <property type="match status" value="1"/>
</dbReference>
<dbReference type="AlphaFoldDB" id="A0A0F9NZU4"/>
<dbReference type="InterPro" id="IPR029016">
    <property type="entry name" value="GAF-like_dom_sf"/>
</dbReference>
<gene>
    <name evidence="3" type="ORF">LCGC14_0905470</name>
</gene>
<accession>A0A0F9NZU4</accession>
<keyword evidence="1" id="KW-0175">Coiled coil</keyword>
<dbReference type="Gene3D" id="3.30.450.40">
    <property type="match status" value="1"/>
</dbReference>
<comment type="caution">
    <text evidence="3">The sequence shown here is derived from an EMBL/GenBank/DDBJ whole genome shotgun (WGS) entry which is preliminary data.</text>
</comment>